<dbReference type="InterPro" id="IPR027084">
    <property type="entry name" value="Mps1_cat"/>
</dbReference>
<keyword evidence="3 6" id="KW-0547">Nucleotide-binding</keyword>
<dbReference type="PROSITE" id="PS50011">
    <property type="entry name" value="PROTEIN_KINASE_DOM"/>
    <property type="match status" value="1"/>
</dbReference>
<accession>A0A0W4ZLU2</accession>
<dbReference type="EMBL" id="LFVZ01000005">
    <property type="protein sequence ID" value="KTW29349.1"/>
    <property type="molecule type" value="Genomic_DNA"/>
</dbReference>
<keyword evidence="10" id="KW-1185">Reference proteome</keyword>
<dbReference type="PROSITE" id="PS00107">
    <property type="entry name" value="PROTEIN_KINASE_ATP"/>
    <property type="match status" value="1"/>
</dbReference>
<dbReference type="GO" id="GO:0033316">
    <property type="term" value="P:meiotic spindle assembly checkpoint signaling"/>
    <property type="evidence" value="ECO:0007669"/>
    <property type="project" value="TreeGrafter"/>
</dbReference>
<comment type="caution">
    <text evidence="9">The sequence shown here is derived from an EMBL/GenBank/DDBJ whole genome shotgun (WGS) entry which is preliminary data.</text>
</comment>
<dbReference type="GO" id="GO:0004712">
    <property type="term" value="F:protein serine/threonine/tyrosine kinase activity"/>
    <property type="evidence" value="ECO:0007669"/>
    <property type="project" value="TreeGrafter"/>
</dbReference>
<keyword evidence="4" id="KW-0418">Kinase</keyword>
<dbReference type="GO" id="GO:0007094">
    <property type="term" value="P:mitotic spindle assembly checkpoint signaling"/>
    <property type="evidence" value="ECO:0007669"/>
    <property type="project" value="EnsemblFungi"/>
</dbReference>
<dbReference type="FunFam" id="3.30.200.20:FF:000131">
    <property type="entry name" value="Dual specificity protein kinase TTK"/>
    <property type="match status" value="1"/>
</dbReference>
<evidence type="ECO:0000313" key="9">
    <source>
        <dbReference type="EMBL" id="KTW29349.1"/>
    </source>
</evidence>
<keyword evidence="2" id="KW-0808">Transferase</keyword>
<dbReference type="CDD" id="cd14131">
    <property type="entry name" value="PKc_Mps1"/>
    <property type="match status" value="1"/>
</dbReference>
<proteinExistence type="predicted"/>
<dbReference type="PANTHER" id="PTHR22974:SF21">
    <property type="entry name" value="DUAL SPECIFICITY PROTEIN KINASE TTK"/>
    <property type="match status" value="1"/>
</dbReference>
<dbReference type="RefSeq" id="XP_018226542.1">
    <property type="nucleotide sequence ID" value="XM_018369893.1"/>
</dbReference>
<dbReference type="GO" id="GO:0005634">
    <property type="term" value="C:nucleus"/>
    <property type="evidence" value="ECO:0007669"/>
    <property type="project" value="TreeGrafter"/>
</dbReference>
<dbReference type="FunFam" id="1.10.510.10:FF:000224">
    <property type="entry name" value="serine/threonine-protein kinase mph1 isoform X1"/>
    <property type="match status" value="1"/>
</dbReference>
<sequence length="731" mass="83398">MSHDLSAEDVLDDEIEFESAYARMLFSKDRKPIEGGHIEDNQCDIKKMRRRGSIEGKKESLNEISGENIEESNSMPKITENMDNSDRNYIYDRKNHFIAKNVERPKNLKNEGELQPNSQQLIDISGFSNSLALVTTQTKTNQQTQESHTFQTPSLKQSWRINASSSARWKRIGRIGLGPPKRAERLSSESVDELENGTEVGQEDSKLPFLDTEKQDIQTFNDDKENIPHEHIINKENIPKEHIKNEENQFNIFPVLSNSISPIENQKTSPKKFKKIQSLLTNPVNCLQNTDLIVQNKNESILPIYISKSSLFENLQKNIETNSPKDPSIKNYDACRLPSILKPEKKNLVDVNDNVLPQTNSPNSKTNLSSSHNGSSKSKSITYVNSKPYNRLDLIGRGGTSKVFRVMDQNHKMFALKKVHFDKADKSAIVNFKDEIELLKKLSGHERIIKLYDSEINDTKGYLMMILEIGEIDLSHLLAKQHQRPLDINFVRLYWDQMLQAVQAVHDQKIVHSDLKPANFLLVEGSLKLIDFGIAKAIGNDTTNIHRDSQIGTINYMSPEALSEAHSNTPGEQKVMKLGRASDIWSLGCILYQMVYGKTPFAHLTMFQKIKAIPDPRHPINFPTMAFPITHTGQTQPDGVKVNKNLIKVMKGCLERDQTKRKTIPELLQDQFLRPEKHFQNSKPTVRLTLEQMMQLVEQIVDAVKSQKHTLEQLKAATNDSFTRLLEMQQD</sequence>
<dbReference type="SMART" id="SM00220">
    <property type="entry name" value="S_TKc"/>
    <property type="match status" value="1"/>
</dbReference>
<evidence type="ECO:0000256" key="5">
    <source>
        <dbReference type="ARBA" id="ARBA00022840"/>
    </source>
</evidence>
<dbReference type="OrthoDB" id="20524at2759"/>
<keyword evidence="1" id="KW-0723">Serine/threonine-protein kinase</keyword>
<evidence type="ECO:0000256" key="4">
    <source>
        <dbReference type="ARBA" id="ARBA00022777"/>
    </source>
</evidence>
<dbReference type="Pfam" id="PF00069">
    <property type="entry name" value="Pkinase"/>
    <property type="match status" value="1"/>
</dbReference>
<dbReference type="GeneID" id="28936095"/>
<keyword evidence="5 6" id="KW-0067">ATP-binding</keyword>
<dbReference type="AlphaFoldDB" id="A0A0W4ZLU2"/>
<dbReference type="Gene3D" id="3.30.200.20">
    <property type="entry name" value="Phosphorylase Kinase, domain 1"/>
    <property type="match status" value="1"/>
</dbReference>
<feature type="compositionally biased region" description="Low complexity" evidence="7">
    <location>
        <begin position="364"/>
        <end position="380"/>
    </location>
</feature>
<dbReference type="GO" id="GO:0000776">
    <property type="term" value="C:kinetochore"/>
    <property type="evidence" value="ECO:0007669"/>
    <property type="project" value="EnsemblFungi"/>
</dbReference>
<organism evidence="9 10">
    <name type="scientific">Pneumocystis carinii (strain B80)</name>
    <name type="common">Rat pneumocystis pneumonia agent</name>
    <name type="synonym">Pneumocystis carinii f. sp. carinii</name>
    <dbReference type="NCBI Taxonomy" id="1408658"/>
    <lineage>
        <taxon>Eukaryota</taxon>
        <taxon>Fungi</taxon>
        <taxon>Dikarya</taxon>
        <taxon>Ascomycota</taxon>
        <taxon>Taphrinomycotina</taxon>
        <taxon>Pneumocystomycetes</taxon>
        <taxon>Pneumocystaceae</taxon>
        <taxon>Pneumocystis</taxon>
    </lineage>
</organism>
<evidence type="ECO:0000313" key="10">
    <source>
        <dbReference type="Proteomes" id="UP000054454"/>
    </source>
</evidence>
<dbReference type="GO" id="GO:0005524">
    <property type="term" value="F:ATP binding"/>
    <property type="evidence" value="ECO:0007669"/>
    <property type="project" value="UniProtKB-UniRule"/>
</dbReference>
<dbReference type="InterPro" id="IPR000719">
    <property type="entry name" value="Prot_kinase_dom"/>
</dbReference>
<name>A0A0W4ZLU2_PNEC8</name>
<evidence type="ECO:0000256" key="3">
    <source>
        <dbReference type="ARBA" id="ARBA00022741"/>
    </source>
</evidence>
<dbReference type="InterPro" id="IPR017441">
    <property type="entry name" value="Protein_kinase_ATP_BS"/>
</dbReference>
<dbReference type="PANTHER" id="PTHR22974">
    <property type="entry name" value="MIXED LINEAGE PROTEIN KINASE"/>
    <property type="match status" value="1"/>
</dbReference>
<gene>
    <name evidence="9" type="ORF">T552_01304</name>
</gene>
<dbReference type="GO" id="GO:0034501">
    <property type="term" value="P:protein localization to kinetochore"/>
    <property type="evidence" value="ECO:0007669"/>
    <property type="project" value="TreeGrafter"/>
</dbReference>
<feature type="region of interest" description="Disordered" evidence="7">
    <location>
        <begin position="179"/>
        <end position="203"/>
    </location>
</feature>
<evidence type="ECO:0000256" key="2">
    <source>
        <dbReference type="ARBA" id="ARBA00022679"/>
    </source>
</evidence>
<feature type="domain" description="Protein kinase" evidence="8">
    <location>
        <begin position="389"/>
        <end position="673"/>
    </location>
</feature>
<dbReference type="Proteomes" id="UP000054454">
    <property type="component" value="Unassembled WGS sequence"/>
</dbReference>
<feature type="binding site" evidence="6">
    <location>
        <position position="417"/>
    </location>
    <ligand>
        <name>ATP</name>
        <dbReference type="ChEBI" id="CHEBI:30616"/>
    </ligand>
</feature>
<evidence type="ECO:0000256" key="6">
    <source>
        <dbReference type="PROSITE-ProRule" id="PRU10141"/>
    </source>
</evidence>
<protein>
    <recommendedName>
        <fullName evidence="8">Protein kinase domain-containing protein</fullName>
    </recommendedName>
</protein>
<evidence type="ECO:0000256" key="1">
    <source>
        <dbReference type="ARBA" id="ARBA00022527"/>
    </source>
</evidence>
<dbReference type="InterPro" id="IPR011009">
    <property type="entry name" value="Kinase-like_dom_sf"/>
</dbReference>
<dbReference type="GO" id="GO:1990813">
    <property type="term" value="P:meiotic centromeric cohesion protection in anaphase I"/>
    <property type="evidence" value="ECO:0007669"/>
    <property type="project" value="EnsemblFungi"/>
</dbReference>
<feature type="region of interest" description="Disordered" evidence="7">
    <location>
        <begin position="353"/>
        <end position="380"/>
    </location>
</feature>
<dbReference type="PROSITE" id="PS00108">
    <property type="entry name" value="PROTEIN_KINASE_ST"/>
    <property type="match status" value="1"/>
</dbReference>
<evidence type="ECO:0000259" key="8">
    <source>
        <dbReference type="PROSITE" id="PS50011"/>
    </source>
</evidence>
<dbReference type="Gene3D" id="1.10.510.10">
    <property type="entry name" value="Transferase(Phosphotransferase) domain 1"/>
    <property type="match status" value="1"/>
</dbReference>
<reference evidence="10" key="1">
    <citation type="journal article" date="2016" name="Nat. Commun.">
        <title>Genome analysis of three Pneumocystis species reveals adaptation mechanisms to life exclusively in mammalian hosts.</title>
        <authorList>
            <person name="Ma L."/>
            <person name="Chen Z."/>
            <person name="Huang D.W."/>
            <person name="Kutty G."/>
            <person name="Ishihara M."/>
            <person name="Wang H."/>
            <person name="Abouelleil A."/>
            <person name="Bishop L."/>
            <person name="Davey E."/>
            <person name="Deng R."/>
            <person name="Deng X."/>
            <person name="Fan L."/>
            <person name="Fantoni G."/>
            <person name="Fitzgerald M."/>
            <person name="Gogineni E."/>
            <person name="Goldberg J.M."/>
            <person name="Handley G."/>
            <person name="Hu X."/>
            <person name="Huber C."/>
            <person name="Jiao X."/>
            <person name="Jones K."/>
            <person name="Levin J.Z."/>
            <person name="Liu Y."/>
            <person name="Macdonald P."/>
            <person name="Melnikov A."/>
            <person name="Raley C."/>
            <person name="Sassi M."/>
            <person name="Sherman B.T."/>
            <person name="Song X."/>
            <person name="Sykes S."/>
            <person name="Tran B."/>
            <person name="Walsh L."/>
            <person name="Xia Y."/>
            <person name="Yang J."/>
            <person name="Young S."/>
            <person name="Zeng Q."/>
            <person name="Zheng X."/>
            <person name="Stephens R."/>
            <person name="Nusbaum C."/>
            <person name="Birren B.W."/>
            <person name="Azadi P."/>
            <person name="Lempicki R.A."/>
            <person name="Cuomo C.A."/>
            <person name="Kovacs J.A."/>
        </authorList>
    </citation>
    <scope>NUCLEOTIDE SEQUENCE [LARGE SCALE GENOMIC DNA]</scope>
    <source>
        <strain evidence="10">B80</strain>
    </source>
</reference>
<dbReference type="VEuPathDB" id="FungiDB:T552_01304"/>
<dbReference type="SUPFAM" id="SSF56112">
    <property type="entry name" value="Protein kinase-like (PK-like)"/>
    <property type="match status" value="1"/>
</dbReference>
<evidence type="ECO:0000256" key="7">
    <source>
        <dbReference type="SAM" id="MobiDB-lite"/>
    </source>
</evidence>
<dbReference type="InterPro" id="IPR008271">
    <property type="entry name" value="Ser/Thr_kinase_AS"/>
</dbReference>
<dbReference type="GO" id="GO:0004674">
    <property type="term" value="F:protein serine/threonine kinase activity"/>
    <property type="evidence" value="ECO:0007669"/>
    <property type="project" value="UniProtKB-KW"/>
</dbReference>